<dbReference type="InterPro" id="IPR055066">
    <property type="entry name" value="AASDHPPT_N"/>
</dbReference>
<accession>A0A836B8C5</accession>
<reference evidence="5" key="1">
    <citation type="journal article" date="2020" name="bioRxiv">
        <title>Comparative genomics of Chlamydomonas.</title>
        <authorList>
            <person name="Craig R.J."/>
            <person name="Hasan A.R."/>
            <person name="Ness R.W."/>
            <person name="Keightley P.D."/>
        </authorList>
    </citation>
    <scope>NUCLEOTIDE SEQUENCE</scope>
    <source>
        <strain evidence="5">CCAP 11/173</strain>
    </source>
</reference>
<evidence type="ECO:0000313" key="6">
    <source>
        <dbReference type="Proteomes" id="UP000613740"/>
    </source>
</evidence>
<dbReference type="InterPro" id="IPR037143">
    <property type="entry name" value="4-PPantetheinyl_Trfase_dom_sf"/>
</dbReference>
<feature type="domain" description="4'-phosphopantetheinyl transferase N-terminal" evidence="4">
    <location>
        <begin position="7"/>
        <end position="96"/>
    </location>
</feature>
<dbReference type="GO" id="GO:0008897">
    <property type="term" value="F:holo-[acyl-carrier-protein] synthase activity"/>
    <property type="evidence" value="ECO:0007669"/>
    <property type="project" value="UniProtKB-EC"/>
</dbReference>
<dbReference type="SUPFAM" id="SSF56214">
    <property type="entry name" value="4'-phosphopantetheinyl transferase"/>
    <property type="match status" value="2"/>
</dbReference>
<organism evidence="5 6">
    <name type="scientific">Chlamydomonas schloesseri</name>
    <dbReference type="NCBI Taxonomy" id="2026947"/>
    <lineage>
        <taxon>Eukaryota</taxon>
        <taxon>Viridiplantae</taxon>
        <taxon>Chlorophyta</taxon>
        <taxon>core chlorophytes</taxon>
        <taxon>Chlorophyceae</taxon>
        <taxon>CS clade</taxon>
        <taxon>Chlamydomonadales</taxon>
        <taxon>Chlamydomonadaceae</taxon>
        <taxon>Chlamydomonas</taxon>
    </lineage>
</organism>
<name>A0A836B8C5_9CHLO</name>
<keyword evidence="2" id="KW-0808">Transferase</keyword>
<comment type="caution">
    <text evidence="5">The sequence shown here is derived from an EMBL/GenBank/DDBJ whole genome shotgun (WGS) entry which is preliminary data.</text>
</comment>
<dbReference type="Gene3D" id="3.90.470.20">
    <property type="entry name" value="4'-phosphopantetheinyl transferase domain"/>
    <property type="match status" value="1"/>
</dbReference>
<dbReference type="Pfam" id="PF01648">
    <property type="entry name" value="ACPS"/>
    <property type="match status" value="1"/>
</dbReference>
<sequence length="311" mass="33114">MAGAGLFQRHLALLPHEEQQQVLEFLQPADQFRALASRIMQRCAVVAALGVAWREVALGRTKGRKPFTTNAKPPHAPNFNFNVSHEGRYVVLAAEPLALVGVDVAAPRSARPGPAAARPLEQHLQLFRPQLSDSEWAMLEGLAGSAEQQESAFQSLWCLKEAFIKARGDGLGFSPLSRAAFELQPPNAAAAAPSGDEESQSLMPVVAAAAAAAPASGIHSTLKYAKLVLDGVRQPRWRFQLHMLPGGHCAAVALGPAAEAVDEWGVFTATLGLPGYAPDPYPDPDNTIAASPTFQVTSLRELLVQAEAAEL</sequence>
<protein>
    <recommendedName>
        <fullName evidence="1">holo-[acyl-carrier-protein] synthase</fullName>
        <ecNumber evidence="1">2.7.8.7</ecNumber>
    </recommendedName>
</protein>
<dbReference type="Proteomes" id="UP000613740">
    <property type="component" value="Unassembled WGS sequence"/>
</dbReference>
<dbReference type="AlphaFoldDB" id="A0A836B8C5"/>
<proteinExistence type="predicted"/>
<evidence type="ECO:0000313" key="5">
    <source>
        <dbReference type="EMBL" id="KAG2450503.1"/>
    </source>
</evidence>
<feature type="domain" description="4'-phosphopantetheinyl transferase" evidence="3">
    <location>
        <begin position="100"/>
        <end position="188"/>
    </location>
</feature>
<dbReference type="InterPro" id="IPR050559">
    <property type="entry name" value="P-Pant_transferase_sf"/>
</dbReference>
<dbReference type="OrthoDB" id="26719at2759"/>
<dbReference type="GO" id="GO:0019878">
    <property type="term" value="P:lysine biosynthetic process via aminoadipic acid"/>
    <property type="evidence" value="ECO:0007669"/>
    <property type="project" value="TreeGrafter"/>
</dbReference>
<dbReference type="EMBL" id="JAEHOD010000011">
    <property type="protein sequence ID" value="KAG2450503.1"/>
    <property type="molecule type" value="Genomic_DNA"/>
</dbReference>
<gene>
    <name evidence="5" type="ORF">HYH02_005004</name>
</gene>
<dbReference type="PANTHER" id="PTHR12215:SF10">
    <property type="entry name" value="L-AMINOADIPATE-SEMIALDEHYDE DEHYDROGENASE-PHOSPHOPANTETHEINYL TRANSFERASE"/>
    <property type="match status" value="1"/>
</dbReference>
<keyword evidence="6" id="KW-1185">Reference proteome</keyword>
<evidence type="ECO:0000259" key="3">
    <source>
        <dbReference type="Pfam" id="PF01648"/>
    </source>
</evidence>
<evidence type="ECO:0000256" key="1">
    <source>
        <dbReference type="ARBA" id="ARBA00013172"/>
    </source>
</evidence>
<dbReference type="EC" id="2.7.8.7" evidence="1"/>
<evidence type="ECO:0000259" key="4">
    <source>
        <dbReference type="Pfam" id="PF22624"/>
    </source>
</evidence>
<dbReference type="GO" id="GO:0005829">
    <property type="term" value="C:cytosol"/>
    <property type="evidence" value="ECO:0007669"/>
    <property type="project" value="TreeGrafter"/>
</dbReference>
<dbReference type="GO" id="GO:0000287">
    <property type="term" value="F:magnesium ion binding"/>
    <property type="evidence" value="ECO:0007669"/>
    <property type="project" value="InterPro"/>
</dbReference>
<dbReference type="Pfam" id="PF22624">
    <property type="entry name" value="AASDHPPT_N"/>
    <property type="match status" value="1"/>
</dbReference>
<dbReference type="PANTHER" id="PTHR12215">
    <property type="entry name" value="PHOSPHOPANTETHEINE TRANSFERASE"/>
    <property type="match status" value="1"/>
</dbReference>
<dbReference type="InterPro" id="IPR008278">
    <property type="entry name" value="4-PPantetheinyl_Trfase_dom"/>
</dbReference>
<evidence type="ECO:0000256" key="2">
    <source>
        <dbReference type="ARBA" id="ARBA00022679"/>
    </source>
</evidence>